<evidence type="ECO:0000313" key="11">
    <source>
        <dbReference type="EMBL" id="PWJ85275.1"/>
    </source>
</evidence>
<comment type="caution">
    <text evidence="11">The sequence shown here is derived from an EMBL/GenBank/DDBJ whole genome shotgun (WGS) entry which is preliminary data.</text>
</comment>
<keyword evidence="2 10" id="KW-0813">Transport</keyword>
<dbReference type="InterPro" id="IPR003684">
    <property type="entry name" value="Porin_alphabac"/>
</dbReference>
<evidence type="ECO:0000256" key="3">
    <source>
        <dbReference type="ARBA" id="ARBA00022452"/>
    </source>
</evidence>
<dbReference type="EMBL" id="QGGG01000003">
    <property type="protein sequence ID" value="PWJ85275.1"/>
    <property type="molecule type" value="Genomic_DNA"/>
</dbReference>
<dbReference type="SUPFAM" id="SSF56935">
    <property type="entry name" value="Porins"/>
    <property type="match status" value="1"/>
</dbReference>
<evidence type="ECO:0000256" key="5">
    <source>
        <dbReference type="ARBA" id="ARBA00022729"/>
    </source>
</evidence>
<dbReference type="GO" id="GO:0009279">
    <property type="term" value="C:cell outer membrane"/>
    <property type="evidence" value="ECO:0007669"/>
    <property type="project" value="UniProtKB-SubCell"/>
</dbReference>
<evidence type="ECO:0000256" key="4">
    <source>
        <dbReference type="ARBA" id="ARBA00022692"/>
    </source>
</evidence>
<keyword evidence="3 10" id="KW-1134">Transmembrane beta strand</keyword>
<evidence type="ECO:0000256" key="9">
    <source>
        <dbReference type="ARBA" id="ARBA00023237"/>
    </source>
</evidence>
<comment type="function">
    <text evidence="10">Forms passive diffusion pores that allow small molecular weight hydrophilic materials across the outer membrane.</text>
</comment>
<dbReference type="GO" id="GO:0015288">
    <property type="term" value="F:porin activity"/>
    <property type="evidence" value="ECO:0007669"/>
    <property type="project" value="UniProtKB-KW"/>
</dbReference>
<comment type="subcellular location">
    <subcellularLocation>
        <location evidence="10">Cell outer membrane</location>
        <topology evidence="10">Multi-pass membrane protein</topology>
    </subcellularLocation>
</comment>
<keyword evidence="6 10" id="KW-0406">Ion transport</keyword>
<accession>A0A316C6A0</accession>
<dbReference type="GO" id="GO:0046930">
    <property type="term" value="C:pore complex"/>
    <property type="evidence" value="ECO:0007669"/>
    <property type="project" value="UniProtKB-KW"/>
</dbReference>
<keyword evidence="8 10" id="KW-0472">Membrane</keyword>
<evidence type="ECO:0000313" key="12">
    <source>
        <dbReference type="Proteomes" id="UP000245396"/>
    </source>
</evidence>
<dbReference type="Proteomes" id="UP000245396">
    <property type="component" value="Unassembled WGS sequence"/>
</dbReference>
<evidence type="ECO:0000256" key="10">
    <source>
        <dbReference type="RuleBase" id="RU364005"/>
    </source>
</evidence>
<proteinExistence type="inferred from homology"/>
<dbReference type="OrthoDB" id="7801681at2"/>
<dbReference type="AlphaFoldDB" id="A0A316C6A0"/>
<keyword evidence="12" id="KW-1185">Reference proteome</keyword>
<keyword evidence="9 10" id="KW-0998">Cell outer membrane</keyword>
<organism evidence="11 12">
    <name type="scientific">Pseudaminobacter salicylatoxidans</name>
    <dbReference type="NCBI Taxonomy" id="93369"/>
    <lineage>
        <taxon>Bacteria</taxon>
        <taxon>Pseudomonadati</taxon>
        <taxon>Pseudomonadota</taxon>
        <taxon>Alphaproteobacteria</taxon>
        <taxon>Hyphomicrobiales</taxon>
        <taxon>Phyllobacteriaceae</taxon>
        <taxon>Pseudaminobacter</taxon>
    </lineage>
</organism>
<evidence type="ECO:0000256" key="8">
    <source>
        <dbReference type="ARBA" id="ARBA00023136"/>
    </source>
</evidence>
<dbReference type="Pfam" id="PF02530">
    <property type="entry name" value="Porin_2"/>
    <property type="match status" value="1"/>
</dbReference>
<name>A0A316C6A0_PSESE</name>
<dbReference type="GO" id="GO:0006811">
    <property type="term" value="P:monoatomic ion transport"/>
    <property type="evidence" value="ECO:0007669"/>
    <property type="project" value="UniProtKB-KW"/>
</dbReference>
<comment type="similarity">
    <text evidence="1 10">Belongs to the alphaproteobacteria porin family.</text>
</comment>
<evidence type="ECO:0000256" key="6">
    <source>
        <dbReference type="ARBA" id="ARBA00023065"/>
    </source>
</evidence>
<evidence type="ECO:0000256" key="1">
    <source>
        <dbReference type="ARBA" id="ARBA00009521"/>
    </source>
</evidence>
<protein>
    <recommendedName>
        <fullName evidence="10">Porin</fullName>
    </recommendedName>
</protein>
<gene>
    <name evidence="11" type="ORF">C7441_103130</name>
</gene>
<evidence type="ECO:0000256" key="7">
    <source>
        <dbReference type="ARBA" id="ARBA00023114"/>
    </source>
</evidence>
<keyword evidence="7 10" id="KW-0626">Porin</keyword>
<dbReference type="RefSeq" id="WP_109612028.1">
    <property type="nucleotide sequence ID" value="NZ_QGGG01000003.1"/>
</dbReference>
<keyword evidence="5 10" id="KW-0732">Signal</keyword>
<reference evidence="11 12" key="1">
    <citation type="submission" date="2018-05" db="EMBL/GenBank/DDBJ databases">
        <title>Genomic Encyclopedia of Type Strains, Phase IV (KMG-IV): sequencing the most valuable type-strain genomes for metagenomic binning, comparative biology and taxonomic classification.</title>
        <authorList>
            <person name="Goeker M."/>
        </authorList>
    </citation>
    <scope>NUCLEOTIDE SEQUENCE [LARGE SCALE GENOMIC DNA]</scope>
    <source>
        <strain evidence="11 12">DSM 6986</strain>
    </source>
</reference>
<dbReference type="STRING" id="1192868.GCA_000304395_00909"/>
<comment type="domain">
    <text evidence="10">Consists of 16-stranded beta-barrel sheets, with large surface-exposed loops, that form a transmembrane pore at the center of each barrel. The pore is partially ocluded by a peptide loop that folds into the pore lumen.</text>
</comment>
<evidence type="ECO:0000256" key="2">
    <source>
        <dbReference type="ARBA" id="ARBA00022448"/>
    </source>
</evidence>
<feature type="chain" id="PRO_5016195292" description="Porin" evidence="10">
    <location>
        <begin position="23"/>
        <end position="382"/>
    </location>
</feature>
<sequence>MNIKSLLLGSAAALVAVSGARAADAVVVAEPEPMEYVRVCDVYGAGFYYIPGTETCLRVGGYLRYDIRVGDGGPAGYGGLQNVVDKKDFVTDGVIDTNDTYYKRARAALQLDARSETELGTLRAYMHINFDWNTGAGDRTFVDADGNEVVVGGWTGTGTSVGINHAFIELGGFRIGKTDSLFSTLTGYAGNVIQGEINGGYGPFDTHQIAYTYTGGNGFSAAVAVEEGNGDFTLDSYVPHVVAGAAFTQGWGGVSGVVGYDSVFEEWAGKVRLDVNVNDQLSLFVMGGYGTDDNVTRSFYKTWGGNWAVWGGGTFKFNEKASFNLQAQYFENKDVSVIANVAYQLVPGLTITPEVAWSSWHDDNKVKIDDGFAGFLRFQRSF</sequence>
<feature type="signal peptide" evidence="10">
    <location>
        <begin position="1"/>
        <end position="22"/>
    </location>
</feature>
<keyword evidence="4 10" id="KW-0812">Transmembrane</keyword>